<evidence type="ECO:0000256" key="6">
    <source>
        <dbReference type="ARBA" id="ARBA00022927"/>
    </source>
</evidence>
<evidence type="ECO:0000256" key="8">
    <source>
        <dbReference type="ARBA" id="ARBA00023136"/>
    </source>
</evidence>
<accession>A0A183ICQ7</accession>
<keyword evidence="14" id="KW-1185">Reference proteome</keyword>
<dbReference type="InterPro" id="IPR027059">
    <property type="entry name" value="Coatomer_dsu"/>
</dbReference>
<dbReference type="OrthoDB" id="10266042at2759"/>
<evidence type="ECO:0000256" key="4">
    <source>
        <dbReference type="ARBA" id="ARBA00022490"/>
    </source>
</evidence>
<evidence type="ECO:0000256" key="9">
    <source>
        <dbReference type="ARBA" id="ARBA00023329"/>
    </source>
</evidence>
<dbReference type="GO" id="GO:0015031">
    <property type="term" value="P:protein transport"/>
    <property type="evidence" value="ECO:0007669"/>
    <property type="project" value="UniProtKB-KW"/>
</dbReference>
<keyword evidence="8 10" id="KW-0472">Membrane</keyword>
<dbReference type="Pfam" id="PF00928">
    <property type="entry name" value="Adap_comp_sub"/>
    <property type="match status" value="1"/>
</dbReference>
<keyword evidence="7 10" id="KW-0333">Golgi apparatus</keyword>
<dbReference type="Proteomes" id="UP000270296">
    <property type="component" value="Unassembled WGS sequence"/>
</dbReference>
<dbReference type="FunFam" id="2.60.40.1170:FF:000007">
    <property type="entry name" value="Coatomer subunit delta"/>
    <property type="match status" value="1"/>
</dbReference>
<dbReference type="WBParaSite" id="SBAD_0000146001-mRNA-1">
    <property type="protein sequence ID" value="SBAD_0000146001-mRNA-1"/>
    <property type="gene ID" value="SBAD_0000146001"/>
</dbReference>
<keyword evidence="4 10" id="KW-0963">Cytoplasm</keyword>
<name>A0A183ICQ7_9BILA</name>
<dbReference type="InterPro" id="IPR011012">
    <property type="entry name" value="Longin-like_dom_sf"/>
</dbReference>
<evidence type="ECO:0000256" key="10">
    <source>
        <dbReference type="RuleBase" id="RU364018"/>
    </source>
</evidence>
<comment type="subunit">
    <text evidence="2 10">Oligomeric complex that consists of at least the alpha, beta, beta', gamma, delta, epsilon and zeta subunits.</text>
</comment>
<sequence>MSRSRIEGLLTAFPKLLSAEKSVHRQHTFLETDSVRYVYQPIDKLYIFLVTTKNSNILEDLETLRLFSRVIPEYCHSVEEKVILENCFELIFAFDEIVALGYRENVNLAQIRTFTDMDSHEERVYYQIKKNQEEEAKKLAKDKAKEFMKAKQEAMKRGGRGVSAQTISGYGPQSARLEPAAVSDVSMDYKPSKPVGSGKAMHLGRKAKDFDFFASQLKSEGQGTLSFIFRKRFSGQGTRSKRGEVPIRTLVHVQVEEKLNFVQKRDGGIQNFEVHGIVTLRISDDACSKIRIQMESRDSKGIQLFFQTHPNLDKKLFQTNGILSLKSLSKPFPVNSDISVLKWRFQSTEDTFLPFSINCWPSETSSGCEVSIEYTLENEDMELNNVQISIPLPPGTVPTVGDCDGEYRYDKSKNTIHWILLVIDKTSKQGSLDFTTSSGHPDSFFPVIVRFTSLQQFCDIKPISVTRIDDDAPLPFSEESVFVVDKYEVI</sequence>
<evidence type="ECO:0000259" key="12">
    <source>
        <dbReference type="PROSITE" id="PS51072"/>
    </source>
</evidence>
<dbReference type="CDD" id="cd14830">
    <property type="entry name" value="Delta_COP_N"/>
    <property type="match status" value="1"/>
</dbReference>
<dbReference type="FunFam" id="3.30.450.60:FF:000003">
    <property type="entry name" value="Coatomer subunit delta"/>
    <property type="match status" value="1"/>
</dbReference>
<keyword evidence="6 10" id="KW-0653">Protein transport</keyword>
<evidence type="ECO:0000313" key="15">
    <source>
        <dbReference type="WBParaSite" id="SBAD_0000146001-mRNA-1"/>
    </source>
</evidence>
<organism evidence="15">
    <name type="scientific">Soboliphyme baturini</name>
    <dbReference type="NCBI Taxonomy" id="241478"/>
    <lineage>
        <taxon>Eukaryota</taxon>
        <taxon>Metazoa</taxon>
        <taxon>Ecdysozoa</taxon>
        <taxon>Nematoda</taxon>
        <taxon>Enoplea</taxon>
        <taxon>Dorylaimia</taxon>
        <taxon>Dioctophymatida</taxon>
        <taxon>Dioctophymatoidea</taxon>
        <taxon>Soboliphymatidae</taxon>
        <taxon>Soboliphyme</taxon>
    </lineage>
</organism>
<comment type="subcellular location">
    <subcellularLocation>
        <location evidence="10 11">Cytoplasm</location>
    </subcellularLocation>
    <subcellularLocation>
        <location evidence="10 11">Cytoplasmic vesicle</location>
        <location evidence="10 11">COPI-coated vesicle membrane</location>
        <topology evidence="10 11">Peripheral membrane protein</topology>
        <orientation evidence="10 11">Cytoplasmic side</orientation>
    </subcellularLocation>
    <subcellularLocation>
        <location evidence="10 11">Golgi apparatus membrane</location>
        <topology evidence="10 11">Peripheral membrane protein</topology>
        <orientation evidence="10 11">Cytoplasmic side</orientation>
    </subcellularLocation>
</comment>
<protein>
    <recommendedName>
        <fullName evidence="10">Coatomer subunit delta</fullName>
    </recommendedName>
</protein>
<dbReference type="Gene3D" id="2.60.40.1170">
    <property type="entry name" value="Mu homology domain, subdomain B"/>
    <property type="match status" value="2"/>
</dbReference>
<dbReference type="PANTHER" id="PTHR10121:SF0">
    <property type="entry name" value="COATOMER SUBUNIT DELTA"/>
    <property type="match status" value="1"/>
</dbReference>
<evidence type="ECO:0000313" key="14">
    <source>
        <dbReference type="Proteomes" id="UP000270296"/>
    </source>
</evidence>
<dbReference type="InterPro" id="IPR028565">
    <property type="entry name" value="MHD"/>
</dbReference>
<comment type="similarity">
    <text evidence="1 10">Belongs to the adaptor complexes medium subunit family. Delta-COP subfamily.</text>
</comment>
<reference evidence="15" key="1">
    <citation type="submission" date="2016-06" db="UniProtKB">
        <authorList>
            <consortium name="WormBaseParasite"/>
        </authorList>
    </citation>
    <scope>IDENTIFICATION</scope>
</reference>
<dbReference type="Pfam" id="PF01217">
    <property type="entry name" value="Clat_adaptor_s"/>
    <property type="match status" value="1"/>
</dbReference>
<dbReference type="GO" id="GO:0006888">
    <property type="term" value="P:endoplasmic reticulum to Golgi vesicle-mediated transport"/>
    <property type="evidence" value="ECO:0007669"/>
    <property type="project" value="TreeGrafter"/>
</dbReference>
<dbReference type="InterPro" id="IPR036168">
    <property type="entry name" value="AP2_Mu_C_sf"/>
</dbReference>
<evidence type="ECO:0000256" key="11">
    <source>
        <dbReference type="RuleBase" id="RU366052"/>
    </source>
</evidence>
<feature type="domain" description="MHD" evidence="12">
    <location>
        <begin position="248"/>
        <end position="490"/>
    </location>
</feature>
<dbReference type="GO" id="GO:0000139">
    <property type="term" value="C:Golgi membrane"/>
    <property type="evidence" value="ECO:0007669"/>
    <property type="project" value="UniProtKB-SubCell"/>
</dbReference>
<dbReference type="GO" id="GO:0030126">
    <property type="term" value="C:COPI vesicle coat"/>
    <property type="evidence" value="ECO:0007669"/>
    <property type="project" value="UniProtKB-UniRule"/>
</dbReference>
<evidence type="ECO:0000256" key="3">
    <source>
        <dbReference type="ARBA" id="ARBA00022448"/>
    </source>
</evidence>
<dbReference type="EMBL" id="UZAM01006815">
    <property type="protein sequence ID" value="VDO94240.1"/>
    <property type="molecule type" value="Genomic_DNA"/>
</dbReference>
<dbReference type="GO" id="GO:0051645">
    <property type="term" value="P:Golgi localization"/>
    <property type="evidence" value="ECO:0007669"/>
    <property type="project" value="TreeGrafter"/>
</dbReference>
<dbReference type="PROSITE" id="PS51072">
    <property type="entry name" value="MHD"/>
    <property type="match status" value="1"/>
</dbReference>
<comment type="function">
    <text evidence="10">The coatomer is a cytosolic protein complex that binds to dilysine motifs and reversibly associates with Golgi non-clathrin-coated vesicles, which further mediate biosynthetic protein transport from the ER, via the Golgi up to the trans Golgi network. Coatomer complex is required for budding from Golgi membranes, and is essential for the retrograde Golgi-to-ER transport of dilysine-tagged proteins.</text>
</comment>
<keyword evidence="5 10" id="KW-0931">ER-Golgi transport</keyword>
<dbReference type="SUPFAM" id="SSF64356">
    <property type="entry name" value="SNARE-like"/>
    <property type="match status" value="1"/>
</dbReference>
<keyword evidence="3 10" id="KW-0813">Transport</keyword>
<evidence type="ECO:0000313" key="13">
    <source>
        <dbReference type="EMBL" id="VDO94240.1"/>
    </source>
</evidence>
<dbReference type="InterPro" id="IPR022775">
    <property type="entry name" value="AP_mu_sigma_su"/>
</dbReference>
<evidence type="ECO:0000256" key="1">
    <source>
        <dbReference type="ARBA" id="ARBA00010516"/>
    </source>
</evidence>
<dbReference type="CDD" id="cd09254">
    <property type="entry name" value="AP_delta-COPI_MHD"/>
    <property type="match status" value="1"/>
</dbReference>
<proteinExistence type="inferred from homology"/>
<dbReference type="GO" id="GO:0006890">
    <property type="term" value="P:retrograde vesicle-mediated transport, Golgi to endoplasmic reticulum"/>
    <property type="evidence" value="ECO:0007669"/>
    <property type="project" value="UniProtKB-UniRule"/>
</dbReference>
<evidence type="ECO:0000256" key="5">
    <source>
        <dbReference type="ARBA" id="ARBA00022892"/>
    </source>
</evidence>
<evidence type="ECO:0000256" key="7">
    <source>
        <dbReference type="ARBA" id="ARBA00023034"/>
    </source>
</evidence>
<dbReference type="PANTHER" id="PTHR10121">
    <property type="entry name" value="COATOMER SUBUNIT DELTA"/>
    <property type="match status" value="1"/>
</dbReference>
<keyword evidence="9 10" id="KW-0968">Cytoplasmic vesicle</keyword>
<dbReference type="Gene3D" id="3.30.450.60">
    <property type="match status" value="1"/>
</dbReference>
<dbReference type="AlphaFoldDB" id="A0A183ICQ7"/>
<gene>
    <name evidence="13" type="ORF">SBAD_LOCUS1401</name>
</gene>
<reference evidence="13 14" key="2">
    <citation type="submission" date="2018-11" db="EMBL/GenBank/DDBJ databases">
        <authorList>
            <consortium name="Pathogen Informatics"/>
        </authorList>
    </citation>
    <scope>NUCLEOTIDE SEQUENCE [LARGE SCALE GENOMIC DNA]</scope>
</reference>
<dbReference type="SUPFAM" id="SSF49447">
    <property type="entry name" value="Second domain of Mu2 adaptin subunit (ap50) of ap2 adaptor"/>
    <property type="match status" value="1"/>
</dbReference>
<evidence type="ECO:0000256" key="2">
    <source>
        <dbReference type="ARBA" id="ARBA00011775"/>
    </source>
</evidence>